<keyword evidence="2" id="KW-0378">Hydrolase</keyword>
<dbReference type="SUPFAM" id="SSF53474">
    <property type="entry name" value="alpha/beta-Hydrolases"/>
    <property type="match status" value="1"/>
</dbReference>
<name>A0A7Y0E1L2_9PROT</name>
<dbReference type="Gene3D" id="3.40.50.1820">
    <property type="entry name" value="alpha/beta hydrolase"/>
    <property type="match status" value="1"/>
</dbReference>
<dbReference type="Proteomes" id="UP000539372">
    <property type="component" value="Unassembled WGS sequence"/>
</dbReference>
<protein>
    <submittedName>
        <fullName evidence="2">Dienelactone hydrolase family protein</fullName>
    </submittedName>
</protein>
<sequence length="222" mass="23658">MGSTIRLTAADGFEFGAYRAGPKGDARGGMIVIQEIFGVNSHIRAICDRFAVQGYVALAPQIFDRVQRDVELGYTPGDIETGRGLRGKAGEDGPILDIAACAKALSAEGLEVGAIGFCYGGALAWIAAARVKGLSCSICYYGKAADFKDEAPACPMMMHFGEQDQAIPATDADLLKGMYPEIETFVYPAGHGFNCDQRTSYDEASAKLARERSLDFIALHVG</sequence>
<comment type="caution">
    <text evidence="2">The sequence shown here is derived from an EMBL/GenBank/DDBJ whole genome shotgun (WGS) entry which is preliminary data.</text>
</comment>
<dbReference type="InterPro" id="IPR029058">
    <property type="entry name" value="AB_hydrolase_fold"/>
</dbReference>
<dbReference type="InterPro" id="IPR051049">
    <property type="entry name" value="Dienelactone_hydrolase-like"/>
</dbReference>
<dbReference type="GO" id="GO:0016787">
    <property type="term" value="F:hydrolase activity"/>
    <property type="evidence" value="ECO:0007669"/>
    <property type="project" value="UniProtKB-KW"/>
</dbReference>
<evidence type="ECO:0000313" key="2">
    <source>
        <dbReference type="EMBL" id="NMM45568.1"/>
    </source>
</evidence>
<dbReference type="AlphaFoldDB" id="A0A7Y0E1L2"/>
<keyword evidence="3" id="KW-1185">Reference proteome</keyword>
<evidence type="ECO:0000313" key="3">
    <source>
        <dbReference type="Proteomes" id="UP000539372"/>
    </source>
</evidence>
<accession>A0A7Y0E1L2</accession>
<dbReference type="PANTHER" id="PTHR46623">
    <property type="entry name" value="CARBOXYMETHYLENEBUTENOLIDASE-RELATED"/>
    <property type="match status" value="1"/>
</dbReference>
<gene>
    <name evidence="2" type="ORF">HH303_13820</name>
</gene>
<evidence type="ECO:0000259" key="1">
    <source>
        <dbReference type="Pfam" id="PF01738"/>
    </source>
</evidence>
<dbReference type="Pfam" id="PF01738">
    <property type="entry name" value="DLH"/>
    <property type="match status" value="1"/>
</dbReference>
<dbReference type="EMBL" id="JABBNT010000004">
    <property type="protein sequence ID" value="NMM45568.1"/>
    <property type="molecule type" value="Genomic_DNA"/>
</dbReference>
<organism evidence="2 3">
    <name type="scientific">Pacificispira spongiicola</name>
    <dbReference type="NCBI Taxonomy" id="2729598"/>
    <lineage>
        <taxon>Bacteria</taxon>
        <taxon>Pseudomonadati</taxon>
        <taxon>Pseudomonadota</taxon>
        <taxon>Alphaproteobacteria</taxon>
        <taxon>Rhodospirillales</taxon>
        <taxon>Rhodospirillaceae</taxon>
        <taxon>Pacificispira</taxon>
    </lineage>
</organism>
<proteinExistence type="predicted"/>
<feature type="domain" description="Dienelactone hydrolase" evidence="1">
    <location>
        <begin position="15"/>
        <end position="218"/>
    </location>
</feature>
<dbReference type="InterPro" id="IPR002925">
    <property type="entry name" value="Dienelactn_hydro"/>
</dbReference>
<dbReference type="RefSeq" id="WP_169625956.1">
    <property type="nucleotide sequence ID" value="NZ_JABBNT010000004.1"/>
</dbReference>
<dbReference type="PANTHER" id="PTHR46623:SF6">
    <property type="entry name" value="ALPHA_BETA-HYDROLASES SUPERFAMILY PROTEIN"/>
    <property type="match status" value="1"/>
</dbReference>
<reference evidence="2 3" key="1">
    <citation type="submission" date="2020-04" db="EMBL/GenBank/DDBJ databases">
        <title>Rhodospirillaceae bacterium KN72 isolated from deep sea.</title>
        <authorList>
            <person name="Zhang D.-C."/>
        </authorList>
    </citation>
    <scope>NUCLEOTIDE SEQUENCE [LARGE SCALE GENOMIC DNA]</scope>
    <source>
        <strain evidence="2 3">KN72</strain>
    </source>
</reference>